<dbReference type="PANTHER" id="PTHR35866:SF1">
    <property type="entry name" value="YKGJ FAMILY CYSTEINE CLUSTER PROTEIN"/>
    <property type="match status" value="1"/>
</dbReference>
<dbReference type="Pfam" id="PF03692">
    <property type="entry name" value="CxxCxxCC"/>
    <property type="match status" value="1"/>
</dbReference>
<dbReference type="EMBL" id="FNJI01000004">
    <property type="protein sequence ID" value="SDO63967.1"/>
    <property type="molecule type" value="Genomic_DNA"/>
</dbReference>
<dbReference type="OrthoDB" id="275146at2"/>
<dbReference type="AlphaFoldDB" id="A0A1H0L6X0"/>
<evidence type="ECO:0000313" key="1">
    <source>
        <dbReference type="EMBL" id="SDO63967.1"/>
    </source>
</evidence>
<dbReference type="PANTHER" id="PTHR35866">
    <property type="entry name" value="PUTATIVE-RELATED"/>
    <property type="match status" value="1"/>
</dbReference>
<proteinExistence type="predicted"/>
<accession>A0A1H0L6X0</accession>
<dbReference type="STRING" id="91360.SAMN05660330_00689"/>
<reference evidence="1 2" key="1">
    <citation type="submission" date="2016-10" db="EMBL/GenBank/DDBJ databases">
        <authorList>
            <person name="de Groot N.N."/>
        </authorList>
    </citation>
    <scope>NUCLEOTIDE SEQUENCE [LARGE SCALE GENOMIC DNA]</scope>
    <source>
        <strain evidence="1 2">DSM 12130</strain>
    </source>
</reference>
<evidence type="ECO:0008006" key="3">
    <source>
        <dbReference type="Google" id="ProtNLM"/>
    </source>
</evidence>
<sequence length="138" mass="15977">MVYTRSIQATADDLSTWTKYRKKLCGDCLATCCTLPVEVKVPDLVRMELVDKFEQDGNIKQVARRLKKEKLIDHYHHRSGTFTLSRMASGDCLYLHPDTRRCTIYQKRPDTCRNHPQVGPRPGFCPFLLKESKRGKDC</sequence>
<organism evidence="1 2">
    <name type="scientific">Desulforhopalus singaporensis</name>
    <dbReference type="NCBI Taxonomy" id="91360"/>
    <lineage>
        <taxon>Bacteria</taxon>
        <taxon>Pseudomonadati</taxon>
        <taxon>Thermodesulfobacteriota</taxon>
        <taxon>Desulfobulbia</taxon>
        <taxon>Desulfobulbales</taxon>
        <taxon>Desulfocapsaceae</taxon>
        <taxon>Desulforhopalus</taxon>
    </lineage>
</organism>
<name>A0A1H0L6X0_9BACT</name>
<dbReference type="InterPro" id="IPR005358">
    <property type="entry name" value="Puta_zinc/iron-chelating_dom"/>
</dbReference>
<evidence type="ECO:0000313" key="2">
    <source>
        <dbReference type="Proteomes" id="UP000199073"/>
    </source>
</evidence>
<keyword evidence="2" id="KW-1185">Reference proteome</keyword>
<protein>
    <recommendedName>
        <fullName evidence="3">YkgJ family cysteine cluster protein</fullName>
    </recommendedName>
</protein>
<dbReference type="RefSeq" id="WP_092219814.1">
    <property type="nucleotide sequence ID" value="NZ_FNJI01000004.1"/>
</dbReference>
<gene>
    <name evidence="1" type="ORF">SAMN05660330_00689</name>
</gene>
<dbReference type="Proteomes" id="UP000199073">
    <property type="component" value="Unassembled WGS sequence"/>
</dbReference>